<dbReference type="Proteomes" id="UP000295096">
    <property type="component" value="Unassembled WGS sequence"/>
</dbReference>
<reference evidence="1 2" key="1">
    <citation type="journal article" date="2016" name="J. Microbiol.">
        <title>Dankookia rubra gen. nov., sp. nov., an alphaproteobacterium isolated from sediment of a shallow stream.</title>
        <authorList>
            <person name="Kim W.H."/>
            <person name="Kim D.H."/>
            <person name="Kang K."/>
            <person name="Ahn T.Y."/>
        </authorList>
    </citation>
    <scope>NUCLEOTIDE SEQUENCE [LARGE SCALE GENOMIC DNA]</scope>
    <source>
        <strain evidence="1 2">JCM30602</strain>
    </source>
</reference>
<dbReference type="Gene3D" id="3.30.300.220">
    <property type="match status" value="1"/>
</dbReference>
<dbReference type="EMBL" id="SMSJ01000152">
    <property type="protein sequence ID" value="TDH58115.1"/>
    <property type="molecule type" value="Genomic_DNA"/>
</dbReference>
<sequence length="53" mass="5761">MPNETAQPAVIECQVSDGIATLLLNRPKVRNAIDDAMRADLVALLDRIARDDA</sequence>
<name>A0A4V3A972_9PROT</name>
<keyword evidence="1" id="KW-0413">Isomerase</keyword>
<gene>
    <name evidence="1" type="ORF">E2C06_34245</name>
</gene>
<evidence type="ECO:0000313" key="2">
    <source>
        <dbReference type="Proteomes" id="UP000295096"/>
    </source>
</evidence>
<keyword evidence="2" id="KW-1185">Reference proteome</keyword>
<feature type="non-terminal residue" evidence="1">
    <location>
        <position position="53"/>
    </location>
</feature>
<dbReference type="SUPFAM" id="SSF52096">
    <property type="entry name" value="ClpP/crotonase"/>
    <property type="match status" value="1"/>
</dbReference>
<accession>A0A4V3A972</accession>
<dbReference type="AlphaFoldDB" id="A0A4V3A972"/>
<comment type="caution">
    <text evidence="1">The sequence shown here is derived from an EMBL/GenBank/DDBJ whole genome shotgun (WGS) entry which is preliminary data.</text>
</comment>
<organism evidence="1 2">
    <name type="scientific">Dankookia rubra</name>
    <dbReference type="NCBI Taxonomy" id="1442381"/>
    <lineage>
        <taxon>Bacteria</taxon>
        <taxon>Pseudomonadati</taxon>
        <taxon>Pseudomonadota</taxon>
        <taxon>Alphaproteobacteria</taxon>
        <taxon>Acetobacterales</taxon>
        <taxon>Roseomonadaceae</taxon>
        <taxon>Dankookia</taxon>
    </lineage>
</organism>
<evidence type="ECO:0000313" key="1">
    <source>
        <dbReference type="EMBL" id="TDH58115.1"/>
    </source>
</evidence>
<proteinExistence type="predicted"/>
<dbReference type="InterPro" id="IPR029045">
    <property type="entry name" value="ClpP/crotonase-like_dom_sf"/>
</dbReference>
<protein>
    <submittedName>
        <fullName evidence="1">Enoyl-CoA hydratase/isomerase family protein</fullName>
    </submittedName>
</protein>
<dbReference type="GO" id="GO:0016853">
    <property type="term" value="F:isomerase activity"/>
    <property type="evidence" value="ECO:0007669"/>
    <property type="project" value="UniProtKB-KW"/>
</dbReference>